<evidence type="ECO:0000256" key="8">
    <source>
        <dbReference type="SAM" id="MobiDB-lite"/>
    </source>
</evidence>
<accession>A0A250WTH8</accession>
<dbReference type="SUPFAM" id="SSF103473">
    <property type="entry name" value="MFS general substrate transporter"/>
    <property type="match status" value="1"/>
</dbReference>
<keyword evidence="10" id="KW-1185">Reference proteome</keyword>
<feature type="transmembrane region" description="Helical" evidence="7">
    <location>
        <begin position="468"/>
        <end position="489"/>
    </location>
</feature>
<evidence type="ECO:0000256" key="4">
    <source>
        <dbReference type="ARBA" id="ARBA00022692"/>
    </source>
</evidence>
<sequence>MYHPVPSIDSDASSNLPNSQQFRSIRSSILLSYFMASWARRGMEFTIALVLIDLYPDSLLLVSIYGLVDNSVRVTLGGVIGSYLDRAERWPGARNCYMLQNGLIFGAGAGMSVVLSGVLGEPGTPTEDMKVWYWLVVVASLGMTSVSGVGSLGITIAVEKNLPKQLCGEDSSTLSQLNASFRAIDLVCQLASPILSGCLMTYLQPPAAVMALGTYGFLAWVPELWLLQRAFSASAKLRAPKTVVTVPLDLVTGSNGTIPQLKVVPGVKKSSWGVYFRQHLFLANMSLALLYMTVLSLGFLMTSYLRWCGLTEAEVSLYRGVGALTGLLATLIFPAVRKKIGVAECGFLGISYQLLTLSIGVIPVILYCLEWRIPFMRTFVGDREAAAISNEDLLQGVPSLGITRLLISAVVASRTGLWLFDLAMTQLVQEEVQEFELGTVCGVQSSIQAGCETLSFLAGVFLKDPTEFWTLMLGSLCVVSAAWLLYAIYMSRRNRVGASPYSEADPTSWLREQQQHGDESVGLLSEQQQNPCDEEDTAP</sequence>
<evidence type="ECO:0000313" key="9">
    <source>
        <dbReference type="EMBL" id="GAX73942.1"/>
    </source>
</evidence>
<dbReference type="STRING" id="1157962.A0A250WTH8"/>
<protein>
    <recommendedName>
        <fullName evidence="7">Solute carrier family 40 member</fullName>
    </recommendedName>
</protein>
<dbReference type="PANTHER" id="PTHR11660">
    <property type="entry name" value="SOLUTE CARRIER FAMILY 40 MEMBER"/>
    <property type="match status" value="1"/>
</dbReference>
<proteinExistence type="inferred from homology"/>
<comment type="caution">
    <text evidence="7">Lacks conserved residue(s) required for the propagation of feature annotation.</text>
</comment>
<feature type="transmembrane region" description="Helical" evidence="7">
    <location>
        <begin position="280"/>
        <end position="305"/>
    </location>
</feature>
<evidence type="ECO:0000256" key="7">
    <source>
        <dbReference type="RuleBase" id="RU365065"/>
    </source>
</evidence>
<keyword evidence="7" id="KW-0406">Ion transport</keyword>
<evidence type="ECO:0000256" key="2">
    <source>
        <dbReference type="ARBA" id="ARBA00006279"/>
    </source>
</evidence>
<evidence type="ECO:0000256" key="5">
    <source>
        <dbReference type="ARBA" id="ARBA00022989"/>
    </source>
</evidence>
<keyword evidence="4 7" id="KW-0812">Transmembrane</keyword>
<comment type="caution">
    <text evidence="9">The sequence shown here is derived from an EMBL/GenBank/DDBJ whole genome shotgun (WGS) entry which is preliminary data.</text>
</comment>
<dbReference type="PANTHER" id="PTHR11660:SF57">
    <property type="entry name" value="SOLUTE CARRIER FAMILY 40 MEMBER"/>
    <property type="match status" value="1"/>
</dbReference>
<feature type="transmembrane region" description="Helical" evidence="7">
    <location>
        <begin position="317"/>
        <end position="336"/>
    </location>
</feature>
<comment type="similarity">
    <text evidence="2 7">Belongs to the ferroportin (FP) (TC 2.A.100) family. SLC40A subfamily.</text>
</comment>
<keyword evidence="5 7" id="KW-1133">Transmembrane helix</keyword>
<evidence type="ECO:0000256" key="1">
    <source>
        <dbReference type="ARBA" id="ARBA00004141"/>
    </source>
</evidence>
<keyword evidence="3 7" id="KW-0813">Transport</keyword>
<feature type="transmembrane region" description="Helical" evidence="7">
    <location>
        <begin position="348"/>
        <end position="367"/>
    </location>
</feature>
<comment type="function">
    <text evidence="7">May be involved in iron transport and iron homeostasis.</text>
</comment>
<evidence type="ECO:0000256" key="6">
    <source>
        <dbReference type="ARBA" id="ARBA00023136"/>
    </source>
</evidence>
<dbReference type="GO" id="GO:0005381">
    <property type="term" value="F:iron ion transmembrane transporter activity"/>
    <property type="evidence" value="ECO:0007669"/>
    <property type="project" value="UniProtKB-UniRule"/>
</dbReference>
<evidence type="ECO:0000313" key="10">
    <source>
        <dbReference type="Proteomes" id="UP000232323"/>
    </source>
</evidence>
<feature type="region of interest" description="Disordered" evidence="8">
    <location>
        <begin position="498"/>
        <end position="539"/>
    </location>
</feature>
<dbReference type="Pfam" id="PF06963">
    <property type="entry name" value="FPN1"/>
    <property type="match status" value="1"/>
</dbReference>
<organism evidence="9 10">
    <name type="scientific">Chlamydomonas eustigma</name>
    <dbReference type="NCBI Taxonomy" id="1157962"/>
    <lineage>
        <taxon>Eukaryota</taxon>
        <taxon>Viridiplantae</taxon>
        <taxon>Chlorophyta</taxon>
        <taxon>core chlorophytes</taxon>
        <taxon>Chlorophyceae</taxon>
        <taxon>CS clade</taxon>
        <taxon>Chlamydomonadales</taxon>
        <taxon>Chlamydomonadaceae</taxon>
        <taxon>Chlamydomonas</taxon>
    </lineage>
</organism>
<feature type="transmembrane region" description="Helical" evidence="7">
    <location>
        <begin position="96"/>
        <end position="119"/>
    </location>
</feature>
<feature type="transmembrane region" description="Helical" evidence="7">
    <location>
        <begin position="131"/>
        <end position="158"/>
    </location>
</feature>
<evidence type="ECO:0000256" key="3">
    <source>
        <dbReference type="ARBA" id="ARBA00022448"/>
    </source>
</evidence>
<comment type="subcellular location">
    <subcellularLocation>
        <location evidence="1 7">Membrane</location>
        <topology evidence="1 7">Multi-pass membrane protein</topology>
    </subcellularLocation>
</comment>
<dbReference type="OrthoDB" id="648861at2759"/>
<keyword evidence="6 7" id="KW-0472">Membrane</keyword>
<name>A0A250WTH8_9CHLO</name>
<dbReference type="EMBL" id="BEGY01000005">
    <property type="protein sequence ID" value="GAX73942.1"/>
    <property type="molecule type" value="Genomic_DNA"/>
</dbReference>
<gene>
    <name evidence="9" type="ORF">CEUSTIGMA_g1392.t1</name>
</gene>
<dbReference type="InterPro" id="IPR036259">
    <property type="entry name" value="MFS_trans_sf"/>
</dbReference>
<dbReference type="Proteomes" id="UP000232323">
    <property type="component" value="Unassembled WGS sequence"/>
</dbReference>
<feature type="transmembrane region" description="Helical" evidence="7">
    <location>
        <begin position="208"/>
        <end position="227"/>
    </location>
</feature>
<dbReference type="AlphaFoldDB" id="A0A250WTH8"/>
<dbReference type="InterPro" id="IPR009716">
    <property type="entry name" value="Ferroportin-1"/>
</dbReference>
<dbReference type="GO" id="GO:0016020">
    <property type="term" value="C:membrane"/>
    <property type="evidence" value="ECO:0007669"/>
    <property type="project" value="UniProtKB-SubCell"/>
</dbReference>
<reference evidence="9 10" key="1">
    <citation type="submission" date="2017-08" db="EMBL/GenBank/DDBJ databases">
        <title>Acidophilic green algal genome provides insights into adaptation to an acidic environment.</title>
        <authorList>
            <person name="Hirooka S."/>
            <person name="Hirose Y."/>
            <person name="Kanesaki Y."/>
            <person name="Higuchi S."/>
            <person name="Fujiwara T."/>
            <person name="Onuma R."/>
            <person name="Era A."/>
            <person name="Ohbayashi R."/>
            <person name="Uzuka A."/>
            <person name="Nozaki H."/>
            <person name="Yoshikawa H."/>
            <person name="Miyagishima S.Y."/>
        </authorList>
    </citation>
    <scope>NUCLEOTIDE SEQUENCE [LARGE SCALE GENOMIC DNA]</scope>
    <source>
        <strain evidence="9 10">NIES-2499</strain>
    </source>
</reference>